<organism evidence="2 3">
    <name type="scientific">Chlamydomonas eustigma</name>
    <dbReference type="NCBI Taxonomy" id="1157962"/>
    <lineage>
        <taxon>Eukaryota</taxon>
        <taxon>Viridiplantae</taxon>
        <taxon>Chlorophyta</taxon>
        <taxon>core chlorophytes</taxon>
        <taxon>Chlorophyceae</taxon>
        <taxon>CS clade</taxon>
        <taxon>Chlamydomonadales</taxon>
        <taxon>Chlamydomonadaceae</taxon>
        <taxon>Chlamydomonas</taxon>
    </lineage>
</organism>
<name>A0A250X8I7_9CHLO</name>
<evidence type="ECO:0000313" key="3">
    <source>
        <dbReference type="Proteomes" id="UP000232323"/>
    </source>
</evidence>
<evidence type="ECO:0000313" key="2">
    <source>
        <dbReference type="EMBL" id="GAX79401.1"/>
    </source>
</evidence>
<accession>A0A250X8I7</accession>
<dbReference type="EMBL" id="BEGY01000042">
    <property type="protein sequence ID" value="GAX79401.1"/>
    <property type="molecule type" value="Genomic_DNA"/>
</dbReference>
<reference evidence="2 3" key="1">
    <citation type="submission" date="2017-08" db="EMBL/GenBank/DDBJ databases">
        <title>Acidophilic green algal genome provides insights into adaptation to an acidic environment.</title>
        <authorList>
            <person name="Hirooka S."/>
            <person name="Hirose Y."/>
            <person name="Kanesaki Y."/>
            <person name="Higuchi S."/>
            <person name="Fujiwara T."/>
            <person name="Onuma R."/>
            <person name="Era A."/>
            <person name="Ohbayashi R."/>
            <person name="Uzuka A."/>
            <person name="Nozaki H."/>
            <person name="Yoshikawa H."/>
            <person name="Miyagishima S.Y."/>
        </authorList>
    </citation>
    <scope>NUCLEOTIDE SEQUENCE [LARGE SCALE GENOMIC DNA]</scope>
    <source>
        <strain evidence="2 3">NIES-2499</strain>
    </source>
</reference>
<comment type="caution">
    <text evidence="2">The sequence shown here is derived from an EMBL/GenBank/DDBJ whole genome shotgun (WGS) entry which is preliminary data.</text>
</comment>
<dbReference type="OrthoDB" id="566675at2759"/>
<keyword evidence="3" id="KW-1185">Reference proteome</keyword>
<feature type="compositionally biased region" description="Basic and acidic residues" evidence="1">
    <location>
        <begin position="26"/>
        <end position="43"/>
    </location>
</feature>
<dbReference type="AlphaFoldDB" id="A0A250X8I7"/>
<dbReference type="Proteomes" id="UP000232323">
    <property type="component" value="Unassembled WGS sequence"/>
</dbReference>
<evidence type="ECO:0000256" key="1">
    <source>
        <dbReference type="SAM" id="MobiDB-lite"/>
    </source>
</evidence>
<feature type="compositionally biased region" description="Low complexity" evidence="1">
    <location>
        <begin position="1"/>
        <end position="14"/>
    </location>
</feature>
<protein>
    <submittedName>
        <fullName evidence="2">Uncharacterized protein</fullName>
    </submittedName>
</protein>
<feature type="region of interest" description="Disordered" evidence="1">
    <location>
        <begin position="1"/>
        <end position="52"/>
    </location>
</feature>
<proteinExistence type="predicted"/>
<gene>
    <name evidence="2" type="ORF">CEUSTIGMA_g6842.t1</name>
</gene>
<sequence length="120" mass="13539">MPLGGKLLLKGGEPLLEKKTKKKKRKLDEPEGQEEKEVLDPTKPKPVSAEGISVTGKKYEEEFEFEKQRIKHGQVKNTPWGSSYRAAPEILHGYTKKVTGKTAEERLDMRAATKSDKFAK</sequence>